<dbReference type="GO" id="GO:1903569">
    <property type="term" value="P:positive regulation of protein localization to ciliary membrane"/>
    <property type="evidence" value="ECO:0007669"/>
    <property type="project" value="TreeGrafter"/>
</dbReference>
<keyword evidence="2" id="KW-0479">Metal-binding</keyword>
<dbReference type="GO" id="GO:0098797">
    <property type="term" value="C:plasma membrane protein complex"/>
    <property type="evidence" value="ECO:0007669"/>
    <property type="project" value="TreeGrafter"/>
</dbReference>
<dbReference type="PANTHER" id="PTHR46819">
    <property type="entry name" value="EF-HAND CALCIUM-BINDING DOMAIN-CONTAINING PROTEIN 7"/>
    <property type="match status" value="1"/>
</dbReference>
<gene>
    <name evidence="7" type="primary">RvY_07270</name>
    <name evidence="7" type="synonym">RvY_07270.2</name>
    <name evidence="7" type="ORF">RvY_07270-2</name>
</gene>
<dbReference type="PANTHER" id="PTHR46819:SF1">
    <property type="entry name" value="EF-HAND CALCIUM-BINDING DOMAIN-CONTAINING PROTEIN 7"/>
    <property type="match status" value="1"/>
</dbReference>
<evidence type="ECO:0000256" key="1">
    <source>
        <dbReference type="ARBA" id="ARBA00004370"/>
    </source>
</evidence>
<dbReference type="PROSITE" id="PS50222">
    <property type="entry name" value="EF_HAND_2"/>
    <property type="match status" value="1"/>
</dbReference>
<dbReference type="PROSITE" id="PS00018">
    <property type="entry name" value="EF_HAND_1"/>
    <property type="match status" value="1"/>
</dbReference>
<comment type="caution">
    <text evidence="7">The sequence shown here is derived from an EMBL/GenBank/DDBJ whole genome shotgun (WGS) entry which is preliminary data.</text>
</comment>
<dbReference type="Proteomes" id="UP000186922">
    <property type="component" value="Unassembled WGS sequence"/>
</dbReference>
<comment type="subcellular location">
    <subcellularLocation>
        <location evidence="1">Membrane</location>
    </subcellularLocation>
</comment>
<dbReference type="InterPro" id="IPR018247">
    <property type="entry name" value="EF_Hand_1_Ca_BS"/>
</dbReference>
<dbReference type="EMBL" id="BDGG01000003">
    <property type="protein sequence ID" value="GAU95691.1"/>
    <property type="molecule type" value="Genomic_DNA"/>
</dbReference>
<dbReference type="GO" id="GO:0060170">
    <property type="term" value="C:ciliary membrane"/>
    <property type="evidence" value="ECO:0007669"/>
    <property type="project" value="TreeGrafter"/>
</dbReference>
<evidence type="ECO:0000256" key="3">
    <source>
        <dbReference type="ARBA" id="ARBA00022737"/>
    </source>
</evidence>
<dbReference type="AlphaFoldDB" id="A0A1D1V1R3"/>
<proteinExistence type="predicted"/>
<sequence length="246" mass="28008">MATSSDRANPSLHDIDLDLFLLRHVDGKRHKRLTAFTHMVTPKKQSYFRQRVPAGIYSLITYTSSAWFDSKAPQNGEALSDIFEMIDLNGDGVVDREEFGIFALRTTGEELKDADWHVVTTTFCWGKDYLDKEAFLQLHRMEVRDSNEEELKDVWLTLASMGYNFDLSLDKAIVFSLNVGCSDGEPIIAATHIKPTSRLIEKCISRAAVEGDDYEQLEDGILLHKFTTPNRRCLVLQNTVRQITCQ</sequence>
<dbReference type="SUPFAM" id="SSF47473">
    <property type="entry name" value="EF-hand"/>
    <property type="match status" value="1"/>
</dbReference>
<dbReference type="InterPro" id="IPR002048">
    <property type="entry name" value="EF_hand_dom"/>
</dbReference>
<dbReference type="InterPro" id="IPR052266">
    <property type="entry name" value="Miro-EF-hand_domain"/>
</dbReference>
<evidence type="ECO:0000313" key="8">
    <source>
        <dbReference type="Proteomes" id="UP000186922"/>
    </source>
</evidence>
<protein>
    <recommendedName>
        <fullName evidence="6">EF-hand domain-containing protein</fullName>
    </recommendedName>
</protein>
<keyword evidence="3" id="KW-0677">Repeat</keyword>
<evidence type="ECO:0000256" key="5">
    <source>
        <dbReference type="ARBA" id="ARBA00023136"/>
    </source>
</evidence>
<keyword evidence="8" id="KW-1185">Reference proteome</keyword>
<dbReference type="InterPro" id="IPR011992">
    <property type="entry name" value="EF-hand-dom_pair"/>
</dbReference>
<dbReference type="Pfam" id="PF13202">
    <property type="entry name" value="EF-hand_5"/>
    <property type="match status" value="1"/>
</dbReference>
<evidence type="ECO:0000259" key="6">
    <source>
        <dbReference type="PROSITE" id="PS50222"/>
    </source>
</evidence>
<evidence type="ECO:0000256" key="2">
    <source>
        <dbReference type="ARBA" id="ARBA00022723"/>
    </source>
</evidence>
<evidence type="ECO:0000313" key="7">
    <source>
        <dbReference type="EMBL" id="GAU95691.1"/>
    </source>
</evidence>
<keyword evidence="4" id="KW-0106">Calcium</keyword>
<evidence type="ECO:0000256" key="4">
    <source>
        <dbReference type="ARBA" id="ARBA00022837"/>
    </source>
</evidence>
<name>A0A1D1V1R3_RAMVA</name>
<dbReference type="Gene3D" id="1.10.238.10">
    <property type="entry name" value="EF-hand"/>
    <property type="match status" value="1"/>
</dbReference>
<accession>A0A1D1V1R3</accession>
<dbReference type="GO" id="GO:0005509">
    <property type="term" value="F:calcium ion binding"/>
    <property type="evidence" value="ECO:0007669"/>
    <property type="project" value="InterPro"/>
</dbReference>
<feature type="domain" description="EF-hand" evidence="6">
    <location>
        <begin position="74"/>
        <end position="109"/>
    </location>
</feature>
<reference evidence="7 8" key="1">
    <citation type="journal article" date="2016" name="Nat. Commun.">
        <title>Extremotolerant tardigrade genome and improved radiotolerance of human cultured cells by tardigrade-unique protein.</title>
        <authorList>
            <person name="Hashimoto T."/>
            <person name="Horikawa D.D."/>
            <person name="Saito Y."/>
            <person name="Kuwahara H."/>
            <person name="Kozuka-Hata H."/>
            <person name="Shin-I T."/>
            <person name="Minakuchi Y."/>
            <person name="Ohishi K."/>
            <person name="Motoyama A."/>
            <person name="Aizu T."/>
            <person name="Enomoto A."/>
            <person name="Kondo K."/>
            <person name="Tanaka S."/>
            <person name="Hara Y."/>
            <person name="Koshikawa S."/>
            <person name="Sagara H."/>
            <person name="Miura T."/>
            <person name="Yokobori S."/>
            <person name="Miyagawa K."/>
            <person name="Suzuki Y."/>
            <person name="Kubo T."/>
            <person name="Oyama M."/>
            <person name="Kohara Y."/>
            <person name="Fujiyama A."/>
            <person name="Arakawa K."/>
            <person name="Katayama T."/>
            <person name="Toyoda A."/>
            <person name="Kunieda T."/>
        </authorList>
    </citation>
    <scope>NUCLEOTIDE SEQUENCE [LARGE SCALE GENOMIC DNA]</scope>
    <source>
        <strain evidence="7 8">YOKOZUNA-1</strain>
    </source>
</reference>
<dbReference type="STRING" id="947166.A0A1D1V1R3"/>
<keyword evidence="5" id="KW-0472">Membrane</keyword>
<organism evidence="7 8">
    <name type="scientific">Ramazzottius varieornatus</name>
    <name type="common">Water bear</name>
    <name type="synonym">Tardigrade</name>
    <dbReference type="NCBI Taxonomy" id="947166"/>
    <lineage>
        <taxon>Eukaryota</taxon>
        <taxon>Metazoa</taxon>
        <taxon>Ecdysozoa</taxon>
        <taxon>Tardigrada</taxon>
        <taxon>Eutardigrada</taxon>
        <taxon>Parachela</taxon>
        <taxon>Hypsibioidea</taxon>
        <taxon>Ramazzottiidae</taxon>
        <taxon>Ramazzottius</taxon>
    </lineage>
</organism>